<dbReference type="PATRIC" id="fig|1121865.3.peg.843"/>
<organism evidence="8 9">
    <name type="scientific">Enterococcus columbae DSM 7374 = ATCC 51263</name>
    <dbReference type="NCBI Taxonomy" id="1121865"/>
    <lineage>
        <taxon>Bacteria</taxon>
        <taxon>Bacillati</taxon>
        <taxon>Bacillota</taxon>
        <taxon>Bacilli</taxon>
        <taxon>Lactobacillales</taxon>
        <taxon>Enterococcaceae</taxon>
        <taxon>Enterococcus</taxon>
    </lineage>
</organism>
<dbReference type="Gene3D" id="1.10.3210.10">
    <property type="entry name" value="Hypothetical protein af1432"/>
    <property type="match status" value="1"/>
</dbReference>
<evidence type="ECO:0000313" key="9">
    <source>
        <dbReference type="Proteomes" id="UP000014113"/>
    </source>
</evidence>
<evidence type="ECO:0000313" key="8">
    <source>
        <dbReference type="EMBL" id="EOW87685.1"/>
    </source>
</evidence>
<evidence type="ECO:0000256" key="5">
    <source>
        <dbReference type="ARBA" id="ARBA00023004"/>
    </source>
</evidence>
<dbReference type="GO" id="GO:0000166">
    <property type="term" value="F:nucleotide binding"/>
    <property type="evidence" value="ECO:0007669"/>
    <property type="project" value="UniProtKB-KW"/>
</dbReference>
<dbReference type="eggNOG" id="COG1713">
    <property type="taxonomic scope" value="Bacteria"/>
</dbReference>
<dbReference type="InterPro" id="IPR051094">
    <property type="entry name" value="Diverse_Catalytic_Enzymes"/>
</dbReference>
<keyword evidence="3" id="KW-0547">Nucleotide-binding</keyword>
<dbReference type="EMBL" id="ASWJ01000002">
    <property type="protein sequence ID" value="EOW87685.1"/>
    <property type="molecule type" value="Genomic_DNA"/>
</dbReference>
<feature type="domain" description="HD" evidence="7">
    <location>
        <begin position="28"/>
        <end position="142"/>
    </location>
</feature>
<dbReference type="PANTHER" id="PTHR35795">
    <property type="entry name" value="SLR1885 PROTEIN"/>
    <property type="match status" value="1"/>
</dbReference>
<dbReference type="InterPro" id="IPR005249">
    <property type="entry name" value="YqeK"/>
</dbReference>
<evidence type="ECO:0000259" key="7">
    <source>
        <dbReference type="PROSITE" id="PS51831"/>
    </source>
</evidence>
<dbReference type="PROSITE" id="PS51831">
    <property type="entry name" value="HD"/>
    <property type="match status" value="1"/>
</dbReference>
<dbReference type="InterPro" id="IPR006674">
    <property type="entry name" value="HD_domain"/>
</dbReference>
<protein>
    <recommendedName>
        <fullName evidence="1">bis(5'-nucleosyl)-tetraphosphatase (symmetrical)</fullName>
        <ecNumber evidence="1">3.6.1.41</ecNumber>
    </recommendedName>
</protein>
<dbReference type="Pfam" id="PF01966">
    <property type="entry name" value="HD"/>
    <property type="match status" value="1"/>
</dbReference>
<dbReference type="STRING" id="1121865.OMW_00856"/>
<reference evidence="8 9" key="1">
    <citation type="submission" date="2013-03" db="EMBL/GenBank/DDBJ databases">
        <title>The Genome Sequence of Enterococcus columbae ATCC_51263 (PacBio/Illumina hybrid assembly).</title>
        <authorList>
            <consortium name="The Broad Institute Genomics Platform"/>
            <consortium name="The Broad Institute Genome Sequencing Center for Infectious Disease"/>
            <person name="Earl A."/>
            <person name="Russ C."/>
            <person name="Gilmore M."/>
            <person name="Surin D."/>
            <person name="Walker B."/>
            <person name="Young S."/>
            <person name="Zeng Q."/>
            <person name="Gargeya S."/>
            <person name="Fitzgerald M."/>
            <person name="Haas B."/>
            <person name="Abouelleil A."/>
            <person name="Allen A.W."/>
            <person name="Alvarado L."/>
            <person name="Arachchi H.M."/>
            <person name="Berlin A.M."/>
            <person name="Chapman S.B."/>
            <person name="Gainer-Dewar J."/>
            <person name="Goldberg J."/>
            <person name="Griggs A."/>
            <person name="Gujja S."/>
            <person name="Hansen M."/>
            <person name="Howarth C."/>
            <person name="Imamovic A."/>
            <person name="Ireland A."/>
            <person name="Larimer J."/>
            <person name="McCowan C."/>
            <person name="Murphy C."/>
            <person name="Pearson M."/>
            <person name="Poon T.W."/>
            <person name="Priest M."/>
            <person name="Roberts A."/>
            <person name="Saif S."/>
            <person name="Shea T."/>
            <person name="Sisk P."/>
            <person name="Sykes S."/>
            <person name="Wortman J."/>
            <person name="Nusbaum C."/>
            <person name="Birren B."/>
        </authorList>
    </citation>
    <scope>NUCLEOTIDE SEQUENCE [LARGE SCALE GENOMIC DNA]</scope>
    <source>
        <strain evidence="8 9">ATCC 51263</strain>
    </source>
</reference>
<dbReference type="PANTHER" id="PTHR35795:SF1">
    <property type="entry name" value="BIS(5'-NUCLEOSYL)-TETRAPHOSPHATASE, SYMMETRICAL"/>
    <property type="match status" value="1"/>
</dbReference>
<name>S0KRZ6_9ENTE</name>
<dbReference type="Proteomes" id="UP000014113">
    <property type="component" value="Unassembled WGS sequence"/>
</dbReference>
<dbReference type="InterPro" id="IPR003607">
    <property type="entry name" value="HD/PDEase_dom"/>
</dbReference>
<dbReference type="NCBIfam" id="TIGR00488">
    <property type="entry name" value="bis(5'-nucleosyl)-tetraphosphatase (symmetrical) YqeK"/>
    <property type="match status" value="1"/>
</dbReference>
<dbReference type="GO" id="GO:0046872">
    <property type="term" value="F:metal ion binding"/>
    <property type="evidence" value="ECO:0007669"/>
    <property type="project" value="UniProtKB-KW"/>
</dbReference>
<dbReference type="SUPFAM" id="SSF109604">
    <property type="entry name" value="HD-domain/PDEase-like"/>
    <property type="match status" value="1"/>
</dbReference>
<comment type="caution">
    <text evidence="8">The sequence shown here is derived from an EMBL/GenBank/DDBJ whole genome shotgun (WGS) entry which is preliminary data.</text>
</comment>
<proteinExistence type="predicted"/>
<keyword evidence="4 8" id="KW-0378">Hydrolase</keyword>
<evidence type="ECO:0000256" key="6">
    <source>
        <dbReference type="ARBA" id="ARBA00049417"/>
    </source>
</evidence>
<dbReference type="GO" id="GO:0008803">
    <property type="term" value="F:bis(5'-nucleosyl)-tetraphosphatase (symmetrical) activity"/>
    <property type="evidence" value="ECO:0007669"/>
    <property type="project" value="UniProtKB-EC"/>
</dbReference>
<evidence type="ECO:0000256" key="1">
    <source>
        <dbReference type="ARBA" id="ARBA00012506"/>
    </source>
</evidence>
<evidence type="ECO:0000256" key="4">
    <source>
        <dbReference type="ARBA" id="ARBA00022801"/>
    </source>
</evidence>
<sequence>MKISSENYTPAIREQLMQQVQMQMSEKRFRHVLGVEEMAVALAKKYGCCPNKASIAALAHDYAKERSDDAFIFMIKKLKMDPDLLNWDNAIWHGIVGAEFVRQELGIEDEEILQAIRVHTTGAAKMSLLDQVIYVADYVEPNRDFPGVQEARQLALTNLAAAVAYETKHTLQFLLKKELPIYPKTIETYNQWVVKK</sequence>
<keyword evidence="5" id="KW-0408">Iron</keyword>
<keyword evidence="2" id="KW-0479">Metal-binding</keyword>
<comment type="catalytic activity">
    <reaction evidence="6">
        <text>P(1),P(4)-bis(5'-adenosyl) tetraphosphate + H2O = 2 ADP + 2 H(+)</text>
        <dbReference type="Rhea" id="RHEA:24252"/>
        <dbReference type="ChEBI" id="CHEBI:15377"/>
        <dbReference type="ChEBI" id="CHEBI:15378"/>
        <dbReference type="ChEBI" id="CHEBI:58141"/>
        <dbReference type="ChEBI" id="CHEBI:456216"/>
        <dbReference type="EC" id="3.6.1.41"/>
    </reaction>
</comment>
<dbReference type="CDD" id="cd00077">
    <property type="entry name" value="HDc"/>
    <property type="match status" value="1"/>
</dbReference>
<accession>S0KRZ6</accession>
<evidence type="ECO:0000256" key="3">
    <source>
        <dbReference type="ARBA" id="ARBA00022741"/>
    </source>
</evidence>
<evidence type="ECO:0000256" key="2">
    <source>
        <dbReference type="ARBA" id="ARBA00022723"/>
    </source>
</evidence>
<dbReference type="SMART" id="SM00471">
    <property type="entry name" value="HDc"/>
    <property type="match status" value="1"/>
</dbReference>
<keyword evidence="9" id="KW-1185">Reference proteome</keyword>
<gene>
    <name evidence="8" type="ORF">I568_00350</name>
</gene>
<dbReference type="AlphaFoldDB" id="S0KRZ6"/>
<dbReference type="OrthoDB" id="9782134at2"/>
<dbReference type="EC" id="3.6.1.41" evidence="1"/>